<comment type="similarity">
    <text evidence="7">Belongs to the DEAD box helicase family.</text>
</comment>
<evidence type="ECO:0000313" key="12">
    <source>
        <dbReference type="Proteomes" id="UP001309876"/>
    </source>
</evidence>
<evidence type="ECO:0000256" key="3">
    <source>
        <dbReference type="ARBA" id="ARBA00022801"/>
    </source>
</evidence>
<dbReference type="GO" id="GO:0016787">
    <property type="term" value="F:hydrolase activity"/>
    <property type="evidence" value="ECO:0007669"/>
    <property type="project" value="UniProtKB-KW"/>
</dbReference>
<dbReference type="SMART" id="SM00490">
    <property type="entry name" value="HELICc"/>
    <property type="match status" value="1"/>
</dbReference>
<dbReference type="SMART" id="SM00487">
    <property type="entry name" value="DEXDc"/>
    <property type="match status" value="1"/>
</dbReference>
<protein>
    <recommendedName>
        <fullName evidence="1">RNA helicase</fullName>
        <ecNumber evidence="1">3.6.4.13</ecNumber>
    </recommendedName>
</protein>
<dbReference type="Pfam" id="PF00270">
    <property type="entry name" value="DEAD"/>
    <property type="match status" value="1"/>
</dbReference>
<dbReference type="SUPFAM" id="SSF52540">
    <property type="entry name" value="P-loop containing nucleoside triphosphate hydrolases"/>
    <property type="match status" value="1"/>
</dbReference>
<dbReference type="EMBL" id="JAVRRJ010000002">
    <property type="protein sequence ID" value="KAK5088997.1"/>
    <property type="molecule type" value="Genomic_DNA"/>
</dbReference>
<dbReference type="PROSITE" id="PS51194">
    <property type="entry name" value="HELICASE_CTER"/>
    <property type="match status" value="1"/>
</dbReference>
<feature type="region of interest" description="Disordered" evidence="8">
    <location>
        <begin position="287"/>
        <end position="313"/>
    </location>
</feature>
<evidence type="ECO:0000256" key="4">
    <source>
        <dbReference type="ARBA" id="ARBA00022806"/>
    </source>
</evidence>
<evidence type="ECO:0000259" key="10">
    <source>
        <dbReference type="PROSITE" id="PS51194"/>
    </source>
</evidence>
<dbReference type="InterPro" id="IPR011545">
    <property type="entry name" value="DEAD/DEAH_box_helicase_dom"/>
</dbReference>
<sequence length="553" mass="60832">MPLKLRSEYTTDSETSSFEDETVQPSPKRRRISNDDVEHTEDIATGGYTAPSRIKSVQVPKNTEALLEANETADQGLSTGLSVKTTTTDFNAVNVAPWLVHSLKTMQIHHPTEIQRSCIPEILKGRDCIGGSRTGTGKTVAFAVPILQKWSQDPHGIYAVVLTPTRELALQIYEQFTALGAPQALKTVLVTGGTDMQAQAQALRRRPHVVIATPGRLADHIETSGEETVRGLRRVKVVVFDEADRLLSASAGMLPDIGTCLSSLPPSSERLTLLFTATVTPEVRALKDQPRPKDRPPLFVSEIKDQTDAPNANGTALVPSKLKQTYLQVPPQHKDAFVYILLLHLLTADSQKSTSTPNQVIIFTNRTQTADMLHRTLHKLLAITYQSADPSHALINHLKPTTVTSLSSALPQSQRTSNLASFRASTARALISTDLSSRGLDIPTCTHVINFDVPRDPVDYVHRVGRTARAGRSGTSVTFVSPRDVELVLAVEIYVGEKMREWKSEGEEVVNVETRVVRGRTLKDVGECRMEALREIEGGKDVKGYRGKIRKKR</sequence>
<organism evidence="11 12">
    <name type="scientific">Lithohypha guttulata</name>
    <dbReference type="NCBI Taxonomy" id="1690604"/>
    <lineage>
        <taxon>Eukaryota</taxon>
        <taxon>Fungi</taxon>
        <taxon>Dikarya</taxon>
        <taxon>Ascomycota</taxon>
        <taxon>Pezizomycotina</taxon>
        <taxon>Eurotiomycetes</taxon>
        <taxon>Chaetothyriomycetidae</taxon>
        <taxon>Chaetothyriales</taxon>
        <taxon>Trichomeriaceae</taxon>
        <taxon>Lithohypha</taxon>
    </lineage>
</organism>
<keyword evidence="6" id="KW-0694">RNA-binding</keyword>
<evidence type="ECO:0000256" key="2">
    <source>
        <dbReference type="ARBA" id="ARBA00022741"/>
    </source>
</evidence>
<evidence type="ECO:0000256" key="8">
    <source>
        <dbReference type="SAM" id="MobiDB-lite"/>
    </source>
</evidence>
<comment type="caution">
    <text evidence="11">The sequence shown here is derived from an EMBL/GenBank/DDBJ whole genome shotgun (WGS) entry which is preliminary data.</text>
</comment>
<dbReference type="CDD" id="cd18787">
    <property type="entry name" value="SF2_C_DEAD"/>
    <property type="match status" value="1"/>
</dbReference>
<dbReference type="AlphaFoldDB" id="A0AAN7T5A3"/>
<dbReference type="GO" id="GO:0003724">
    <property type="term" value="F:RNA helicase activity"/>
    <property type="evidence" value="ECO:0007669"/>
    <property type="project" value="UniProtKB-EC"/>
</dbReference>
<dbReference type="InterPro" id="IPR001650">
    <property type="entry name" value="Helicase_C-like"/>
</dbReference>
<dbReference type="PROSITE" id="PS00039">
    <property type="entry name" value="DEAD_ATP_HELICASE"/>
    <property type="match status" value="1"/>
</dbReference>
<dbReference type="EC" id="3.6.4.13" evidence="1"/>
<feature type="domain" description="Helicase C-terminal" evidence="10">
    <location>
        <begin position="321"/>
        <end position="517"/>
    </location>
</feature>
<feature type="region of interest" description="Disordered" evidence="8">
    <location>
        <begin position="1"/>
        <end position="38"/>
    </location>
</feature>
<evidence type="ECO:0000256" key="5">
    <source>
        <dbReference type="ARBA" id="ARBA00022840"/>
    </source>
</evidence>
<evidence type="ECO:0000313" key="11">
    <source>
        <dbReference type="EMBL" id="KAK5088997.1"/>
    </source>
</evidence>
<dbReference type="InterPro" id="IPR027417">
    <property type="entry name" value="P-loop_NTPase"/>
</dbReference>
<dbReference type="PROSITE" id="PS51192">
    <property type="entry name" value="HELICASE_ATP_BIND_1"/>
    <property type="match status" value="1"/>
</dbReference>
<dbReference type="GO" id="GO:0003723">
    <property type="term" value="F:RNA binding"/>
    <property type="evidence" value="ECO:0007669"/>
    <property type="project" value="UniProtKB-KW"/>
</dbReference>
<dbReference type="PANTHER" id="PTHR47959">
    <property type="entry name" value="ATP-DEPENDENT RNA HELICASE RHLE-RELATED"/>
    <property type="match status" value="1"/>
</dbReference>
<dbReference type="Gene3D" id="3.40.50.300">
    <property type="entry name" value="P-loop containing nucleotide triphosphate hydrolases"/>
    <property type="match status" value="2"/>
</dbReference>
<keyword evidence="2 7" id="KW-0547">Nucleotide-binding</keyword>
<keyword evidence="5 7" id="KW-0067">ATP-binding</keyword>
<dbReference type="Pfam" id="PF00271">
    <property type="entry name" value="Helicase_C"/>
    <property type="match status" value="1"/>
</dbReference>
<keyword evidence="4 7" id="KW-0347">Helicase</keyword>
<evidence type="ECO:0000256" key="6">
    <source>
        <dbReference type="ARBA" id="ARBA00022884"/>
    </source>
</evidence>
<dbReference type="CDD" id="cd17955">
    <property type="entry name" value="DEADc_DDX49"/>
    <property type="match status" value="1"/>
</dbReference>
<dbReference type="InterPro" id="IPR014001">
    <property type="entry name" value="Helicase_ATP-bd"/>
</dbReference>
<dbReference type="PANTHER" id="PTHR47959:SF24">
    <property type="entry name" value="ATP-DEPENDENT RNA HELICASE"/>
    <property type="match status" value="1"/>
</dbReference>
<reference evidence="11 12" key="1">
    <citation type="submission" date="2023-08" db="EMBL/GenBank/DDBJ databases">
        <title>Black Yeasts Isolated from many extreme environments.</title>
        <authorList>
            <person name="Coleine C."/>
            <person name="Stajich J.E."/>
            <person name="Selbmann L."/>
        </authorList>
    </citation>
    <scope>NUCLEOTIDE SEQUENCE [LARGE SCALE GENOMIC DNA]</scope>
    <source>
        <strain evidence="11 12">CCFEE 5910</strain>
    </source>
</reference>
<feature type="domain" description="Helicase ATP-binding" evidence="9">
    <location>
        <begin position="119"/>
        <end position="297"/>
    </location>
</feature>
<keyword evidence="12" id="KW-1185">Reference proteome</keyword>
<dbReference type="InterPro" id="IPR000629">
    <property type="entry name" value="RNA-helicase_DEAD-box_CS"/>
</dbReference>
<dbReference type="InterPro" id="IPR050079">
    <property type="entry name" value="DEAD_box_RNA_helicase"/>
</dbReference>
<evidence type="ECO:0000259" key="9">
    <source>
        <dbReference type="PROSITE" id="PS51192"/>
    </source>
</evidence>
<evidence type="ECO:0000256" key="7">
    <source>
        <dbReference type="RuleBase" id="RU000492"/>
    </source>
</evidence>
<feature type="compositionally biased region" description="Basic and acidic residues" evidence="8">
    <location>
        <begin position="287"/>
        <end position="307"/>
    </location>
</feature>
<dbReference type="GO" id="GO:0005524">
    <property type="term" value="F:ATP binding"/>
    <property type="evidence" value="ECO:0007669"/>
    <property type="project" value="UniProtKB-KW"/>
</dbReference>
<name>A0AAN7T5A3_9EURO</name>
<accession>A0AAN7T5A3</accession>
<dbReference type="Proteomes" id="UP001309876">
    <property type="component" value="Unassembled WGS sequence"/>
</dbReference>
<keyword evidence="3 7" id="KW-0378">Hydrolase</keyword>
<dbReference type="GO" id="GO:0005829">
    <property type="term" value="C:cytosol"/>
    <property type="evidence" value="ECO:0007669"/>
    <property type="project" value="TreeGrafter"/>
</dbReference>
<gene>
    <name evidence="11" type="primary">DBP8</name>
    <name evidence="11" type="ORF">LTR05_003221</name>
</gene>
<evidence type="ECO:0000256" key="1">
    <source>
        <dbReference type="ARBA" id="ARBA00012552"/>
    </source>
</evidence>
<proteinExistence type="inferred from homology"/>